<gene>
    <name evidence="1" type="ORF">OSTQU699_LOCUS6319</name>
</gene>
<protein>
    <submittedName>
        <fullName evidence="1">Uncharacterized protein</fullName>
    </submittedName>
</protein>
<accession>A0A8S1J0N0</accession>
<reference evidence="1" key="1">
    <citation type="submission" date="2020-12" db="EMBL/GenBank/DDBJ databases">
        <authorList>
            <person name="Iha C."/>
        </authorList>
    </citation>
    <scope>NUCLEOTIDE SEQUENCE</scope>
</reference>
<dbReference type="OrthoDB" id="2012566at2759"/>
<proteinExistence type="predicted"/>
<dbReference type="InterPro" id="IPR023214">
    <property type="entry name" value="HAD_sf"/>
</dbReference>
<dbReference type="PANTHER" id="PTHR43611:SF3">
    <property type="entry name" value="FLAVIN MONONUCLEOTIDE HYDROLASE 1, CHLOROPLATIC"/>
    <property type="match status" value="1"/>
</dbReference>
<dbReference type="Pfam" id="PF00702">
    <property type="entry name" value="Hydrolase"/>
    <property type="match status" value="1"/>
</dbReference>
<dbReference type="InterPro" id="IPR006439">
    <property type="entry name" value="HAD-SF_hydro_IA"/>
</dbReference>
<comment type="caution">
    <text evidence="1">The sequence shown here is derived from an EMBL/GenBank/DDBJ whole genome shotgun (WGS) entry which is preliminary data.</text>
</comment>
<keyword evidence="2" id="KW-1185">Reference proteome</keyword>
<dbReference type="Proteomes" id="UP000708148">
    <property type="component" value="Unassembled WGS sequence"/>
</dbReference>
<evidence type="ECO:0000313" key="2">
    <source>
        <dbReference type="Proteomes" id="UP000708148"/>
    </source>
</evidence>
<sequence length="285" mass="32584">MFCARQVTNTSCPTKNGPTRCAMPRMAGALVAGRYALPVRAPRMGRHAEEVAPRRRFAFFERWWACGTPSERSTVVRSTGRGGVDAQKAPVLVFDVMDTIVYDPFYIEIPKFFGTTLQELFEVKHPNSWVRFEKGEISEQQMLDNFFKDNRSYDSEGLLQTMHDNYRYLDGMEELLQQLNDMAYEMHAMTNYPEWYKLIEKKLALGRYLNWTFISCTGAMKGLRKPDKDAFEVVTAMLGCPPANILLVDDREANVSAARNCGMDGIVFKNAEQLKEELRSRDLGV</sequence>
<dbReference type="PANTHER" id="PTHR43611">
    <property type="entry name" value="ALPHA-D-GLUCOSE 1-PHOSPHATE PHOSPHATASE"/>
    <property type="match status" value="1"/>
</dbReference>
<dbReference type="SFLD" id="SFLDS00003">
    <property type="entry name" value="Haloacid_Dehalogenase"/>
    <property type="match status" value="1"/>
</dbReference>
<dbReference type="SFLD" id="SFLDG01129">
    <property type="entry name" value="C1.5:_HAD__Beta-PGM__Phosphata"/>
    <property type="match status" value="1"/>
</dbReference>
<organism evidence="1 2">
    <name type="scientific">Ostreobium quekettii</name>
    <dbReference type="NCBI Taxonomy" id="121088"/>
    <lineage>
        <taxon>Eukaryota</taxon>
        <taxon>Viridiplantae</taxon>
        <taxon>Chlorophyta</taxon>
        <taxon>core chlorophytes</taxon>
        <taxon>Ulvophyceae</taxon>
        <taxon>TCBD clade</taxon>
        <taxon>Bryopsidales</taxon>
        <taxon>Ostreobineae</taxon>
        <taxon>Ostreobiaceae</taxon>
        <taxon>Ostreobium</taxon>
    </lineage>
</organism>
<dbReference type="Gene3D" id="3.40.50.1000">
    <property type="entry name" value="HAD superfamily/HAD-like"/>
    <property type="match status" value="1"/>
</dbReference>
<dbReference type="NCBIfam" id="TIGR01509">
    <property type="entry name" value="HAD-SF-IA-v3"/>
    <property type="match status" value="1"/>
</dbReference>
<dbReference type="InterPro" id="IPR036412">
    <property type="entry name" value="HAD-like_sf"/>
</dbReference>
<dbReference type="AlphaFoldDB" id="A0A8S1J0N0"/>
<evidence type="ECO:0000313" key="1">
    <source>
        <dbReference type="EMBL" id="CAD7700960.1"/>
    </source>
</evidence>
<dbReference type="SUPFAM" id="SSF56784">
    <property type="entry name" value="HAD-like"/>
    <property type="match status" value="1"/>
</dbReference>
<name>A0A8S1J0N0_9CHLO</name>
<dbReference type="EMBL" id="CAJHUC010001395">
    <property type="protein sequence ID" value="CAD7700960.1"/>
    <property type="molecule type" value="Genomic_DNA"/>
</dbReference>